<dbReference type="EC" id="2.1.1.-" evidence="4"/>
<dbReference type="InterPro" id="IPR026113">
    <property type="entry name" value="METTL2/6/8-like"/>
</dbReference>
<evidence type="ECO:0000259" key="5">
    <source>
        <dbReference type="Pfam" id="PF08242"/>
    </source>
</evidence>
<dbReference type="STRING" id="28573.A0A0U1M3G8"/>
<sequence length="376" mass="43563">MPALPEDGDYITIAQLVQPPTVPASGDPTREMVKRVDPFMFGQRYLEEGNDIFKYNAWDHVETDDDYKAYAELQYNKQRENPASDFHKNLYNSNPAKFWDRFYKNHNQNFFKNRKWLQQEFPILAEVTKRGAGRKVVLEVGAGAGNTAFPLVNNNENEELMVHACDYSKNAVKVMRESESYDEKHVRADVWDVTAEGEDSLPPGLEEGSVDVIVLIFIISALAPNQWNAALNNVYRLLKPGGYVLFRDYGRGDLAQVRFKKERYLDENFYCRGDGTRVYFFELEELRNIWGGWTPEKGLQLDDDNEKGQPTQPATVSENRFEVINLAKDQRLLVNRQKKLKMYRCWMQGRFRKRVAGDQLEDATPEKLTEDTETTL</sequence>
<dbReference type="Proteomes" id="UP000054383">
    <property type="component" value="Unassembled WGS sequence"/>
</dbReference>
<keyword evidence="7" id="KW-1185">Reference proteome</keyword>
<dbReference type="SUPFAM" id="SSF53335">
    <property type="entry name" value="S-adenosyl-L-methionine-dependent methyltransferases"/>
    <property type="match status" value="1"/>
</dbReference>
<feature type="domain" description="Methyltransferase type 12" evidence="5">
    <location>
        <begin position="138"/>
        <end position="243"/>
    </location>
</feature>
<evidence type="ECO:0000256" key="1">
    <source>
        <dbReference type="ARBA" id="ARBA00009725"/>
    </source>
</evidence>
<dbReference type="InterPro" id="IPR013217">
    <property type="entry name" value="Methyltransf_12"/>
</dbReference>
<evidence type="ECO:0000313" key="7">
    <source>
        <dbReference type="Proteomes" id="UP000054383"/>
    </source>
</evidence>
<dbReference type="GO" id="GO:0052735">
    <property type="term" value="F:tRNA (cytidine-3-)-methyltransferase activity"/>
    <property type="evidence" value="ECO:0007669"/>
    <property type="project" value="TreeGrafter"/>
</dbReference>
<evidence type="ECO:0000256" key="2">
    <source>
        <dbReference type="ARBA" id="ARBA00022603"/>
    </source>
</evidence>
<reference evidence="6 7" key="1">
    <citation type="submission" date="2015-04" db="EMBL/GenBank/DDBJ databases">
        <authorList>
            <person name="Syromyatnikov M.Y."/>
            <person name="Popov V.N."/>
        </authorList>
    </citation>
    <scope>NUCLEOTIDE SEQUENCE [LARGE SCALE GENOMIC DNA]</scope>
    <source>
        <strain evidence="6">WF-38-12</strain>
    </source>
</reference>
<organism evidence="6 7">
    <name type="scientific">Talaromyces islandicus</name>
    <name type="common">Penicillium islandicum</name>
    <dbReference type="NCBI Taxonomy" id="28573"/>
    <lineage>
        <taxon>Eukaryota</taxon>
        <taxon>Fungi</taxon>
        <taxon>Dikarya</taxon>
        <taxon>Ascomycota</taxon>
        <taxon>Pezizomycotina</taxon>
        <taxon>Eurotiomycetes</taxon>
        <taxon>Eurotiomycetidae</taxon>
        <taxon>Eurotiales</taxon>
        <taxon>Trichocomaceae</taxon>
        <taxon>Talaromyces</taxon>
        <taxon>Talaromyces sect. Islandici</taxon>
    </lineage>
</organism>
<dbReference type="PANTHER" id="PTHR22809">
    <property type="entry name" value="METHYLTRANSFERASE-RELATED"/>
    <property type="match status" value="1"/>
</dbReference>
<dbReference type="EMBL" id="CVMT01000007">
    <property type="protein sequence ID" value="CRG90064.1"/>
    <property type="molecule type" value="Genomic_DNA"/>
</dbReference>
<gene>
    <name evidence="6" type="ORF">PISL3812_07105</name>
</gene>
<keyword evidence="3 4" id="KW-0808">Transferase</keyword>
<evidence type="ECO:0000313" key="6">
    <source>
        <dbReference type="EMBL" id="CRG90064.1"/>
    </source>
</evidence>
<dbReference type="CDD" id="cd02440">
    <property type="entry name" value="AdoMet_MTases"/>
    <property type="match status" value="1"/>
</dbReference>
<keyword evidence="2 4" id="KW-0489">Methyltransferase</keyword>
<dbReference type="AlphaFoldDB" id="A0A0U1M3G8"/>
<protein>
    <recommendedName>
        <fullName evidence="4">tRNA N(3)-methylcytidine methyltransferase</fullName>
        <ecNumber evidence="4">2.1.1.-</ecNumber>
    </recommendedName>
</protein>
<dbReference type="OrthoDB" id="417697at2759"/>
<dbReference type="OMA" id="PAKYWDI"/>
<evidence type="ECO:0000256" key="4">
    <source>
        <dbReference type="PIRNR" id="PIRNR037755"/>
    </source>
</evidence>
<comment type="similarity">
    <text evidence="1 4">Belongs to the methyltransferase superfamily. METL family.</text>
</comment>
<dbReference type="Pfam" id="PF08242">
    <property type="entry name" value="Methyltransf_12"/>
    <property type="match status" value="1"/>
</dbReference>
<dbReference type="GO" id="GO:0032259">
    <property type="term" value="P:methylation"/>
    <property type="evidence" value="ECO:0007669"/>
    <property type="project" value="UniProtKB-KW"/>
</dbReference>
<comment type="function">
    <text evidence="4">S-adenosyl-L-methionine-dependent methyltransferase.</text>
</comment>
<evidence type="ECO:0000256" key="3">
    <source>
        <dbReference type="ARBA" id="ARBA00022679"/>
    </source>
</evidence>
<accession>A0A0U1M3G8</accession>
<proteinExistence type="inferred from homology"/>
<name>A0A0U1M3G8_TALIS</name>
<dbReference type="FunFam" id="3.40.50.150:FF:000221">
    <property type="entry name" value="Methyltransferase-like protein"/>
    <property type="match status" value="1"/>
</dbReference>
<dbReference type="PIRSF" id="PIRSF037755">
    <property type="entry name" value="Mettl2_prd"/>
    <property type="match status" value="1"/>
</dbReference>
<dbReference type="InterPro" id="IPR029063">
    <property type="entry name" value="SAM-dependent_MTases_sf"/>
</dbReference>
<dbReference type="PANTHER" id="PTHR22809:SF11">
    <property type="entry name" value="TRNA N(3)-METHYLCYTIDINE METHYLTRANSFERASE METTL2"/>
    <property type="match status" value="1"/>
</dbReference>
<dbReference type="Gene3D" id="3.40.50.150">
    <property type="entry name" value="Vaccinia Virus protein VP39"/>
    <property type="match status" value="1"/>
</dbReference>